<feature type="domain" description="FRG" evidence="1">
    <location>
        <begin position="50"/>
        <end position="163"/>
    </location>
</feature>
<dbReference type="InterPro" id="IPR014966">
    <property type="entry name" value="FRG-dom"/>
</dbReference>
<dbReference type="AlphaFoldDB" id="A0A840CS62"/>
<dbReference type="EMBL" id="JACIEP010000014">
    <property type="protein sequence ID" value="MBB4037509.1"/>
    <property type="molecule type" value="Genomic_DNA"/>
</dbReference>
<proteinExistence type="predicted"/>
<sequence length="269" mass="31467">MRRITPVLTSELFHYFGNPKQTKVGAAQAFRLETFRELVEHVARLSFANKDHMLFYRGQVNDYRNKAGISTIYPTIYRGDYLPQNELTERFRILKEKGYTLARLFEERKIEGYREVKKRRNIQWSILQHYEVCPTPFIDFTHSLRVACSFALSGNKTDKGYVFIFALPYPTNRISVNSEHDLVNIRLLSICPPTALRPYFQEGYLVSTDGITDKYDTKSELDFNNRLVAKFEIPTDISFWGKDFDGIPDHLLYPDADPVLELCREIKEL</sequence>
<dbReference type="Pfam" id="PF08867">
    <property type="entry name" value="FRG"/>
    <property type="match status" value="1"/>
</dbReference>
<keyword evidence="3" id="KW-1185">Reference proteome</keyword>
<dbReference type="Proteomes" id="UP000555103">
    <property type="component" value="Unassembled WGS sequence"/>
</dbReference>
<accession>A0A840CS62</accession>
<dbReference type="SMART" id="SM00901">
    <property type="entry name" value="FRG"/>
    <property type="match status" value="1"/>
</dbReference>
<protein>
    <recommendedName>
        <fullName evidence="1">FRG domain-containing protein</fullName>
    </recommendedName>
</protein>
<dbReference type="RefSeq" id="WP_183308351.1">
    <property type="nucleotide sequence ID" value="NZ_JACIEP010000014.1"/>
</dbReference>
<evidence type="ECO:0000313" key="3">
    <source>
        <dbReference type="Proteomes" id="UP000555103"/>
    </source>
</evidence>
<organism evidence="2 3">
    <name type="scientific">Dysgonomonas hofstadii</name>
    <dbReference type="NCBI Taxonomy" id="637886"/>
    <lineage>
        <taxon>Bacteria</taxon>
        <taxon>Pseudomonadati</taxon>
        <taxon>Bacteroidota</taxon>
        <taxon>Bacteroidia</taxon>
        <taxon>Bacteroidales</taxon>
        <taxon>Dysgonomonadaceae</taxon>
        <taxon>Dysgonomonas</taxon>
    </lineage>
</organism>
<comment type="caution">
    <text evidence="2">The sequence shown here is derived from an EMBL/GenBank/DDBJ whole genome shotgun (WGS) entry which is preliminary data.</text>
</comment>
<evidence type="ECO:0000313" key="2">
    <source>
        <dbReference type="EMBL" id="MBB4037509.1"/>
    </source>
</evidence>
<reference evidence="2 3" key="1">
    <citation type="submission" date="2020-08" db="EMBL/GenBank/DDBJ databases">
        <title>Genomic Encyclopedia of Type Strains, Phase IV (KMG-IV): sequencing the most valuable type-strain genomes for metagenomic binning, comparative biology and taxonomic classification.</title>
        <authorList>
            <person name="Goeker M."/>
        </authorList>
    </citation>
    <scope>NUCLEOTIDE SEQUENCE [LARGE SCALE GENOMIC DNA]</scope>
    <source>
        <strain evidence="2 3">DSM 104969</strain>
    </source>
</reference>
<gene>
    <name evidence="2" type="ORF">GGR21_003426</name>
</gene>
<evidence type="ECO:0000259" key="1">
    <source>
        <dbReference type="SMART" id="SM00901"/>
    </source>
</evidence>
<name>A0A840CS62_9BACT</name>